<name>A0A516GT60_9FLAO</name>
<gene>
    <name evidence="1" type="ORF">FNB79_11535</name>
</gene>
<dbReference type="Proteomes" id="UP000319209">
    <property type="component" value="Chromosome"/>
</dbReference>
<dbReference type="AlphaFoldDB" id="A0A516GT60"/>
<evidence type="ECO:0000313" key="1">
    <source>
        <dbReference type="EMBL" id="QDO94570.1"/>
    </source>
</evidence>
<dbReference type="InterPro" id="IPR010321">
    <property type="entry name" value="DUF922"/>
</dbReference>
<dbReference type="OrthoDB" id="5431540at2"/>
<sequence>MKYRFIHALYIIITYIGFTMSVQAQHVKPIQLETEDGIIWTANRKLKTSDFLGKTKSKASGKALTGANIIIIPYTYNNGKYQYQVLAKFYKKLSWINTDSNYILDHEQLHFDIAELFARKMRQEIHLVKQRSGTVLETDYRRIHKTLFQDYINFQKLYDTETKHSTIKDAQQKWNVLIAKKLESLNAYTLNLL</sequence>
<dbReference type="Pfam" id="PF06037">
    <property type="entry name" value="DUF922"/>
    <property type="match status" value="1"/>
</dbReference>
<protein>
    <submittedName>
        <fullName evidence="1">DUF922 domain-containing protein</fullName>
    </submittedName>
</protein>
<keyword evidence="2" id="KW-1185">Reference proteome</keyword>
<evidence type="ECO:0000313" key="2">
    <source>
        <dbReference type="Proteomes" id="UP000319209"/>
    </source>
</evidence>
<proteinExistence type="predicted"/>
<organism evidence="1 2">
    <name type="scientific">Formosa sediminum</name>
    <dbReference type="NCBI Taxonomy" id="2594004"/>
    <lineage>
        <taxon>Bacteria</taxon>
        <taxon>Pseudomonadati</taxon>
        <taxon>Bacteroidota</taxon>
        <taxon>Flavobacteriia</taxon>
        <taxon>Flavobacteriales</taxon>
        <taxon>Flavobacteriaceae</taxon>
        <taxon>Formosa</taxon>
    </lineage>
</organism>
<dbReference type="EMBL" id="CP041637">
    <property type="protein sequence ID" value="QDO94570.1"/>
    <property type="molecule type" value="Genomic_DNA"/>
</dbReference>
<dbReference type="RefSeq" id="WP_143381454.1">
    <property type="nucleotide sequence ID" value="NZ_CP041637.1"/>
</dbReference>
<dbReference type="KEGG" id="fop:FNB79_11535"/>
<accession>A0A516GT60</accession>
<reference evidence="1 2" key="1">
    <citation type="submission" date="2019-07" db="EMBL/GenBank/DDBJ databases">
        <title>Genome sequencing for Formosa sp. PS13.</title>
        <authorList>
            <person name="Park S.-J."/>
        </authorList>
    </citation>
    <scope>NUCLEOTIDE SEQUENCE [LARGE SCALE GENOMIC DNA]</scope>
    <source>
        <strain evidence="1 2">PS13</strain>
    </source>
</reference>